<dbReference type="EMBL" id="CP071696">
    <property type="protein sequence ID" value="QTX03841.1"/>
    <property type="molecule type" value="Genomic_DNA"/>
</dbReference>
<dbReference type="Pfam" id="PF00775">
    <property type="entry name" value="Dioxygenase_C"/>
    <property type="match status" value="1"/>
</dbReference>
<dbReference type="AlphaFoldDB" id="A0A975FMQ2"/>
<dbReference type="EC" id="1.13.11.3" evidence="5"/>
<dbReference type="Gene3D" id="2.60.130.10">
    <property type="entry name" value="Aromatic compound dioxygenase"/>
    <property type="match status" value="1"/>
</dbReference>
<evidence type="ECO:0000256" key="1">
    <source>
        <dbReference type="ARBA" id="ARBA00007825"/>
    </source>
</evidence>
<dbReference type="PANTHER" id="PTHR33711:SF9">
    <property type="entry name" value="PROTOCATECHUATE 3,4-DIOXYGENASE ALPHA CHAIN"/>
    <property type="match status" value="1"/>
</dbReference>
<dbReference type="RefSeq" id="WP_210896838.1">
    <property type="nucleotide sequence ID" value="NZ_CP071696.1"/>
</dbReference>
<evidence type="ECO:0000313" key="5">
    <source>
        <dbReference type="EMBL" id="QTX03841.1"/>
    </source>
</evidence>
<feature type="domain" description="Intradiol ring-cleavage dioxygenases" evidence="4">
    <location>
        <begin position="37"/>
        <end position="153"/>
    </location>
</feature>
<dbReference type="GO" id="GO:0008199">
    <property type="term" value="F:ferric iron binding"/>
    <property type="evidence" value="ECO:0007669"/>
    <property type="project" value="InterPro"/>
</dbReference>
<dbReference type="PANTHER" id="PTHR33711">
    <property type="entry name" value="DIOXYGENASE, PUTATIVE (AFU_ORTHOLOGUE AFUA_2G02910)-RELATED"/>
    <property type="match status" value="1"/>
</dbReference>
<dbReference type="Proteomes" id="UP000671914">
    <property type="component" value="Chromosome"/>
</dbReference>
<dbReference type="NCBIfam" id="TIGR02423">
    <property type="entry name" value="protocat_alph"/>
    <property type="match status" value="1"/>
</dbReference>
<dbReference type="KEGG" id="aarc:G127AT_10985"/>
<dbReference type="InterPro" id="IPR050770">
    <property type="entry name" value="Intradiol_RC_Dioxygenase"/>
</dbReference>
<dbReference type="InterPro" id="IPR000627">
    <property type="entry name" value="Intradiol_dOase_C"/>
</dbReference>
<keyword evidence="6" id="KW-1185">Reference proteome</keyword>
<sequence length="184" mass="19697">MPEQLLPTPGQTVGPFFAFGLDYPASHELVHPHSPGAIVLSGTVFDGAGMPVPDAVVEIWQPDADGRIPTARGSLKRDGHTFTGFGRSLTSDDGHYEFWTVAPGAVDAGKAPYLLVALFARGLLDRLFTRIYLPGDDAALAADPLLSSLTADERATLVARRTPAGHLEHDLHLQGAKETVFLEF</sequence>
<keyword evidence="2" id="KW-0223">Dioxygenase</keyword>
<evidence type="ECO:0000313" key="6">
    <source>
        <dbReference type="Proteomes" id="UP000671914"/>
    </source>
</evidence>
<gene>
    <name evidence="5" type="primary">pcaG</name>
    <name evidence="5" type="ORF">G127AT_10985</name>
</gene>
<evidence type="ECO:0000259" key="4">
    <source>
        <dbReference type="Pfam" id="PF00775"/>
    </source>
</evidence>
<evidence type="ECO:0000256" key="3">
    <source>
        <dbReference type="ARBA" id="ARBA00023002"/>
    </source>
</evidence>
<dbReference type="InterPro" id="IPR012786">
    <property type="entry name" value="Protocat_dOase_a"/>
</dbReference>
<proteinExistence type="inferred from homology"/>
<dbReference type="InterPro" id="IPR015889">
    <property type="entry name" value="Intradiol_dOase_core"/>
</dbReference>
<protein>
    <submittedName>
        <fullName evidence="5">Protocatechuate 3,4-dioxygenase subunit alpha</fullName>
        <ecNumber evidence="5">1.13.11.3</ecNumber>
    </submittedName>
</protein>
<accession>A0A975FMQ2</accession>
<comment type="similarity">
    <text evidence="1">Belongs to the intradiol ring-cleavage dioxygenase family.</text>
</comment>
<dbReference type="GO" id="GO:0018578">
    <property type="term" value="F:protocatechuate 3,4-dioxygenase activity"/>
    <property type="evidence" value="ECO:0007669"/>
    <property type="project" value="UniProtKB-EC"/>
</dbReference>
<dbReference type="SUPFAM" id="SSF49482">
    <property type="entry name" value="Aromatic compound dioxygenase"/>
    <property type="match status" value="1"/>
</dbReference>
<keyword evidence="3 5" id="KW-0560">Oxidoreductase</keyword>
<reference evidence="5" key="1">
    <citation type="submission" date="2021-03" db="EMBL/GenBank/DDBJ databases">
        <title>Agromyces archimandritus sp. nov., isolated from the cockroach Archimandrita tessellata.</title>
        <authorList>
            <person name="Guzman J."/>
            <person name="Ortuzar M."/>
            <person name="Poehlein A."/>
            <person name="Daniel R."/>
            <person name="Trujillo M."/>
            <person name="Vilcinskas A."/>
        </authorList>
    </citation>
    <scope>NUCLEOTIDE SEQUENCE</scope>
    <source>
        <strain evidence="5">G127AT</strain>
    </source>
</reference>
<evidence type="ECO:0000256" key="2">
    <source>
        <dbReference type="ARBA" id="ARBA00022964"/>
    </source>
</evidence>
<organism evidence="5 6">
    <name type="scientific">Agromyces archimandritae</name>
    <dbReference type="NCBI Taxonomy" id="2781962"/>
    <lineage>
        <taxon>Bacteria</taxon>
        <taxon>Bacillati</taxon>
        <taxon>Actinomycetota</taxon>
        <taxon>Actinomycetes</taxon>
        <taxon>Micrococcales</taxon>
        <taxon>Microbacteriaceae</taxon>
        <taxon>Agromyces</taxon>
    </lineage>
</organism>
<name>A0A975FMQ2_9MICO</name>